<dbReference type="OrthoDB" id="9067983at2"/>
<accession>A0A1T5BXB4</accession>
<gene>
    <name evidence="1" type="ORF">SAMN06295920_103355</name>
</gene>
<dbReference type="InterPro" id="IPR025048">
    <property type="entry name" value="DUF3987"/>
</dbReference>
<dbReference type="EMBL" id="FUYM01000003">
    <property type="protein sequence ID" value="SKB51786.1"/>
    <property type="molecule type" value="Genomic_DNA"/>
</dbReference>
<evidence type="ECO:0008006" key="3">
    <source>
        <dbReference type="Google" id="ProtNLM"/>
    </source>
</evidence>
<evidence type="ECO:0000313" key="2">
    <source>
        <dbReference type="Proteomes" id="UP000189818"/>
    </source>
</evidence>
<dbReference type="RefSeq" id="WP_079647698.1">
    <property type="nucleotide sequence ID" value="NZ_FUYM01000003.1"/>
</dbReference>
<evidence type="ECO:0000313" key="1">
    <source>
        <dbReference type="EMBL" id="SKB51786.1"/>
    </source>
</evidence>
<dbReference type="Proteomes" id="UP000189818">
    <property type="component" value="Unassembled WGS sequence"/>
</dbReference>
<dbReference type="AlphaFoldDB" id="A0A1T5BXB4"/>
<dbReference type="STRING" id="439228.SAMN06295920_103355"/>
<sequence length="505" mass="55145">MSGAFSRQYEDADLIPGQPIPIKPAVPKAGEYPVDALSPKLRAATLAIMDKVQVPAAIAAQSILSAAALGVQAFVDVRLPTGEVIPSSIFAITVAASGDRKSSSDKLALHAIREREARMHDDWQIAQTAYLADKAAYGAAHKKATSTAGNRNRRDIREDLERLGPEPIAPPLPMLVSDEGTLQGLQKLFADAMPSLGLFSDEGGQWLGGFAMAEEQRGQTGAALSKLWDGSPIKRVRGTDGVTILRGRRLSLHLMIQHRIAKRLLSDPDLKDQGLLSRILVCQPETMKGQRMWRDPDANSDLDLEKFDAKLYGLLSGEMPMDPQTRALTPKIIDLSPEAKEMFRQWHDAVEVELRPGGMFDDITGFAAKLPEHSVRIAAVMAYFEDRQTVQISATALSAGIKLAKFYAMEALRLIGIGTADEDSENAAALIAWIRDKGHRIVGKKWLSNNVIPKSIRPAPPLSRAIEILIEHGHLVPIKGGAHMRLGEKEQFFKDAYTVIEDAAE</sequence>
<protein>
    <recommendedName>
        <fullName evidence="3">DUF3987 domain-containing protein</fullName>
    </recommendedName>
</protein>
<proteinExistence type="predicted"/>
<keyword evidence="2" id="KW-1185">Reference proteome</keyword>
<organism evidence="1 2">
    <name type="scientific">Rhizorhabdus histidinilytica</name>
    <dbReference type="NCBI Taxonomy" id="439228"/>
    <lineage>
        <taxon>Bacteria</taxon>
        <taxon>Pseudomonadati</taxon>
        <taxon>Pseudomonadota</taxon>
        <taxon>Alphaproteobacteria</taxon>
        <taxon>Sphingomonadales</taxon>
        <taxon>Sphingomonadaceae</taxon>
        <taxon>Rhizorhabdus</taxon>
    </lineage>
</organism>
<name>A0A1T5BXB4_9SPHN</name>
<reference evidence="2" key="1">
    <citation type="submission" date="2017-02" db="EMBL/GenBank/DDBJ databases">
        <authorList>
            <person name="Varghese N."/>
            <person name="Submissions S."/>
        </authorList>
    </citation>
    <scope>NUCLEOTIDE SEQUENCE [LARGE SCALE GENOMIC DNA]</scope>
    <source>
        <strain evidence="2">UM2</strain>
    </source>
</reference>
<dbReference type="Pfam" id="PF13148">
    <property type="entry name" value="DUF3987"/>
    <property type="match status" value="1"/>
</dbReference>